<feature type="region of interest" description="Disordered" evidence="7">
    <location>
        <begin position="813"/>
        <end position="848"/>
    </location>
</feature>
<dbReference type="SMART" id="SM01014">
    <property type="entry name" value="ARID"/>
    <property type="match status" value="1"/>
</dbReference>
<evidence type="ECO:0000256" key="4">
    <source>
        <dbReference type="ARBA" id="ARBA00023159"/>
    </source>
</evidence>
<dbReference type="SMART" id="SM00501">
    <property type="entry name" value="BRIGHT"/>
    <property type="match status" value="1"/>
</dbReference>
<dbReference type="EMBL" id="JBJQND010000010">
    <property type="protein sequence ID" value="KAL3864538.1"/>
    <property type="molecule type" value="Genomic_DNA"/>
</dbReference>
<evidence type="ECO:0000313" key="10">
    <source>
        <dbReference type="Proteomes" id="UP001634394"/>
    </source>
</evidence>
<dbReference type="Pfam" id="PF01388">
    <property type="entry name" value="ARID"/>
    <property type="match status" value="1"/>
</dbReference>
<evidence type="ECO:0000256" key="3">
    <source>
        <dbReference type="ARBA" id="ARBA00023125"/>
    </source>
</evidence>
<evidence type="ECO:0000259" key="8">
    <source>
        <dbReference type="PROSITE" id="PS51011"/>
    </source>
</evidence>
<gene>
    <name evidence="9" type="ORF">ACJMK2_006212</name>
</gene>
<feature type="region of interest" description="Disordered" evidence="7">
    <location>
        <begin position="245"/>
        <end position="273"/>
    </location>
</feature>
<accession>A0ABD3VVJ3</accession>
<dbReference type="PROSITE" id="PS51011">
    <property type="entry name" value="ARID"/>
    <property type="match status" value="1"/>
</dbReference>
<feature type="domain" description="ARID" evidence="8">
    <location>
        <begin position="302"/>
        <end position="394"/>
    </location>
</feature>
<dbReference type="AlphaFoldDB" id="A0ABD3VVJ3"/>
<dbReference type="CDD" id="cd16869">
    <property type="entry name" value="ARID_ARID5"/>
    <property type="match status" value="1"/>
</dbReference>
<keyword evidence="2" id="KW-0805">Transcription regulation</keyword>
<feature type="region of interest" description="Disordered" evidence="7">
    <location>
        <begin position="897"/>
        <end position="944"/>
    </location>
</feature>
<evidence type="ECO:0000256" key="6">
    <source>
        <dbReference type="ARBA" id="ARBA00023242"/>
    </source>
</evidence>
<dbReference type="FunFam" id="1.10.150.60:FF:000004">
    <property type="entry name" value="AT-rich interactive domain-containing protein 5B"/>
    <property type="match status" value="1"/>
</dbReference>
<name>A0ABD3VVJ3_SINWO</name>
<feature type="compositionally biased region" description="Basic and acidic residues" evidence="7">
    <location>
        <begin position="906"/>
        <end position="919"/>
    </location>
</feature>
<feature type="region of interest" description="Disordered" evidence="7">
    <location>
        <begin position="435"/>
        <end position="463"/>
    </location>
</feature>
<keyword evidence="10" id="KW-1185">Reference proteome</keyword>
<dbReference type="InterPro" id="IPR001606">
    <property type="entry name" value="ARID_dom"/>
</dbReference>
<organism evidence="9 10">
    <name type="scientific">Sinanodonta woodiana</name>
    <name type="common">Chinese pond mussel</name>
    <name type="synonym">Anodonta woodiana</name>
    <dbReference type="NCBI Taxonomy" id="1069815"/>
    <lineage>
        <taxon>Eukaryota</taxon>
        <taxon>Metazoa</taxon>
        <taxon>Spiralia</taxon>
        <taxon>Lophotrochozoa</taxon>
        <taxon>Mollusca</taxon>
        <taxon>Bivalvia</taxon>
        <taxon>Autobranchia</taxon>
        <taxon>Heteroconchia</taxon>
        <taxon>Palaeoheterodonta</taxon>
        <taxon>Unionida</taxon>
        <taxon>Unionoidea</taxon>
        <taxon>Unionidae</taxon>
        <taxon>Unioninae</taxon>
        <taxon>Sinanodonta</taxon>
    </lineage>
</organism>
<sequence length="1018" mass="114666">MEKPKVKLIGAPCGQHGSYTFYKAFKFSKDGKEKIVTLGEFFFMKILNTIPVCIAELQLLWEDRSSSHTLSSVRLYFLPQDTPDGRQSHHGEDEILSLSEKIVIKLEDLVPLITFGVTWTGGHQAFCESDLPVEDSQHKIVRTFSAGHQLEFSDIEKEREQIGDKPDTSSTEVIIMSFSRYCRYRAMLKRLEKCPDKWLRNTVVCAVGGFIANTSNNRVLFCRDTYDHPDLEDFEQRCDHLAPNLKGRPRKRKMKRENSAEDSESSESVSSTATFSPVQKVRIGKRASALRNGFRLDKEKVSKEEQEFLISLHKFMKNRNTPIERIPCLGFKQIDLYYFYKMAMKIGGYEQITMKRMWKHLYDSLGGNPGSTSAATCTRRHYERLLLPYEQYMMGESDKPILKRKKRLLFDQLLSKEKNEKEMVKVRKKSLKLVSKNSKTGERQEDLDKEAKESKKETYEVHKKGNQWHKLTIRQKLLANRQKIRKSGSGQKTVRELLDENSKSANKEDVQKQIKDFPKEEIIPSNDSVERNMRVDTEMKLNPDSATSQTRETTLVDVKADVKAEPIVKVEQGIMGSGPVPQVTMQQQSQTQQTNTLSIGQHGIPLSGVPSVFYPHHIMPMTAPLRAMHPMGIPVMIPAQFGFPVNIPVQSLPSKMALETKPLNALNDLVANHIKQRNQEIPKEPPVVEIKPPYVSHSSQERDDTKKSPSLIAAHQIVRTSSLSSSHNTIVPAHSNGLTRSCSLMNANSNIHKYHIPNVPTDQVSHHVSSSTEKRQPYAPYSSGGFNNKLVAAGSDDQPTDLSMKTLRALEAQTQQESNSVYNKENKNDPKNHECSYSVPQDLSLKPKPNNAVDAPKRISSHSLLFQAPGSKNVPLNVPFCPPRSQTAHQYPLGTHESHLVTSRRPQHEVMDTGSRENGSKYSDGTKQYLSVSSAPPVSQSPSSPFGLPGLSHIVHPAFPHAFMPPPMLQPGMYTGPIPLPHIMQGMLRPEFLSGQMLVPSSAGIFSPVHNKSVPHSR</sequence>
<evidence type="ECO:0000313" key="9">
    <source>
        <dbReference type="EMBL" id="KAL3864538.1"/>
    </source>
</evidence>
<proteinExistence type="predicted"/>
<keyword evidence="4" id="KW-0010">Activator</keyword>
<feature type="region of interest" description="Disordered" evidence="7">
    <location>
        <begin position="761"/>
        <end position="783"/>
    </location>
</feature>
<feature type="compositionally biased region" description="Low complexity" evidence="7">
    <location>
        <begin position="931"/>
        <end position="944"/>
    </location>
</feature>
<feature type="compositionally biased region" description="Basic and acidic residues" evidence="7">
    <location>
        <begin position="439"/>
        <end position="463"/>
    </location>
</feature>
<dbReference type="InterPro" id="IPR051232">
    <property type="entry name" value="ARID/SWI1_ChromRemod"/>
</dbReference>
<keyword evidence="5" id="KW-0804">Transcription</keyword>
<keyword evidence="6" id="KW-0539">Nucleus</keyword>
<comment type="subcellular location">
    <subcellularLocation>
        <location evidence="1">Nucleus</location>
    </subcellularLocation>
</comment>
<dbReference type="SUPFAM" id="SSF46774">
    <property type="entry name" value="ARID-like"/>
    <property type="match status" value="1"/>
</dbReference>
<dbReference type="Proteomes" id="UP001634394">
    <property type="component" value="Unassembled WGS sequence"/>
</dbReference>
<dbReference type="Gene3D" id="2.30.30.490">
    <property type="match status" value="1"/>
</dbReference>
<evidence type="ECO:0000256" key="5">
    <source>
        <dbReference type="ARBA" id="ARBA00023163"/>
    </source>
</evidence>
<evidence type="ECO:0000256" key="2">
    <source>
        <dbReference type="ARBA" id="ARBA00023015"/>
    </source>
</evidence>
<reference evidence="9 10" key="1">
    <citation type="submission" date="2024-11" db="EMBL/GenBank/DDBJ databases">
        <title>Chromosome-level genome assembly of the freshwater bivalve Anodonta woodiana.</title>
        <authorList>
            <person name="Chen X."/>
        </authorList>
    </citation>
    <scope>NUCLEOTIDE SEQUENCE [LARGE SCALE GENOMIC DNA]</scope>
    <source>
        <strain evidence="9">MN2024</strain>
        <tissue evidence="9">Gills</tissue>
    </source>
</reference>
<dbReference type="PANTHER" id="PTHR13964">
    <property type="entry name" value="RBP-RELATED"/>
    <property type="match status" value="1"/>
</dbReference>
<protein>
    <recommendedName>
        <fullName evidence="8">ARID domain-containing protein</fullName>
    </recommendedName>
</protein>
<feature type="compositionally biased region" description="Basic and acidic residues" evidence="7">
    <location>
        <begin position="824"/>
        <end position="834"/>
    </location>
</feature>
<evidence type="ECO:0000256" key="1">
    <source>
        <dbReference type="ARBA" id="ARBA00004123"/>
    </source>
</evidence>
<comment type="caution">
    <text evidence="9">The sequence shown here is derived from an EMBL/GenBank/DDBJ whole genome shotgun (WGS) entry which is preliminary data.</text>
</comment>
<keyword evidence="3" id="KW-0238">DNA-binding</keyword>
<dbReference type="GO" id="GO:0003677">
    <property type="term" value="F:DNA binding"/>
    <property type="evidence" value="ECO:0007669"/>
    <property type="project" value="UniProtKB-KW"/>
</dbReference>
<feature type="compositionally biased region" description="Polar residues" evidence="7">
    <location>
        <begin position="920"/>
        <end position="930"/>
    </location>
</feature>
<feature type="compositionally biased region" description="Polar residues" evidence="7">
    <location>
        <begin position="761"/>
        <end position="771"/>
    </location>
</feature>
<dbReference type="GO" id="GO:0005634">
    <property type="term" value="C:nucleus"/>
    <property type="evidence" value="ECO:0007669"/>
    <property type="project" value="UniProtKB-SubCell"/>
</dbReference>
<evidence type="ECO:0000256" key="7">
    <source>
        <dbReference type="SAM" id="MobiDB-lite"/>
    </source>
</evidence>
<feature type="compositionally biased region" description="Polar residues" evidence="7">
    <location>
        <begin position="813"/>
        <end position="823"/>
    </location>
</feature>
<dbReference type="PANTHER" id="PTHR13964:SF44">
    <property type="entry name" value="ARID DOMAIN-CONTAINING PROTEIN"/>
    <property type="match status" value="1"/>
</dbReference>
<dbReference type="InterPro" id="IPR036431">
    <property type="entry name" value="ARID_dom_sf"/>
</dbReference>
<dbReference type="Gene3D" id="1.10.150.60">
    <property type="entry name" value="ARID DNA-binding domain"/>
    <property type="match status" value="1"/>
</dbReference>
<dbReference type="InterPro" id="IPR043151">
    <property type="entry name" value="BAH_sf"/>
</dbReference>